<dbReference type="OrthoDB" id="7464821at2759"/>
<keyword evidence="2" id="KW-1185">Reference proteome</keyword>
<dbReference type="EMBL" id="BGZK01007879">
    <property type="protein sequence ID" value="GBP06016.1"/>
    <property type="molecule type" value="Genomic_DNA"/>
</dbReference>
<name>A0A4C1SVP0_EUMVA</name>
<comment type="caution">
    <text evidence="1">The sequence shown here is derived from an EMBL/GenBank/DDBJ whole genome shotgun (WGS) entry which is preliminary data.</text>
</comment>
<proteinExistence type="predicted"/>
<evidence type="ECO:0000313" key="2">
    <source>
        <dbReference type="Proteomes" id="UP000299102"/>
    </source>
</evidence>
<sequence length="136" mass="15197">MSLHCNNFPIALDQILHVGVSIVFKLSGNLSAECAVRPPSRRVAAIPDDANAKAMSHLDRIVAKINEMTNVFLFLQFDRYLPLNADDKLDIHRSPVTVSATNGRGYRFVHFHQPCKAIMDLMHRTVHATICVVTMS</sequence>
<gene>
    <name evidence="1" type="ORF">EVAR_82019_1</name>
</gene>
<reference evidence="1 2" key="1">
    <citation type="journal article" date="2019" name="Commun. Biol.">
        <title>The bagworm genome reveals a unique fibroin gene that provides high tensile strength.</title>
        <authorList>
            <person name="Kono N."/>
            <person name="Nakamura H."/>
            <person name="Ohtoshi R."/>
            <person name="Tomita M."/>
            <person name="Numata K."/>
            <person name="Arakawa K."/>
        </authorList>
    </citation>
    <scope>NUCLEOTIDE SEQUENCE [LARGE SCALE GENOMIC DNA]</scope>
</reference>
<dbReference type="Proteomes" id="UP000299102">
    <property type="component" value="Unassembled WGS sequence"/>
</dbReference>
<accession>A0A4C1SVP0</accession>
<evidence type="ECO:0000313" key="1">
    <source>
        <dbReference type="EMBL" id="GBP06016.1"/>
    </source>
</evidence>
<dbReference type="AlphaFoldDB" id="A0A4C1SVP0"/>
<protein>
    <submittedName>
        <fullName evidence="1">Uncharacterized protein</fullName>
    </submittedName>
</protein>
<organism evidence="1 2">
    <name type="scientific">Eumeta variegata</name>
    <name type="common">Bagworm moth</name>
    <name type="synonym">Eumeta japonica</name>
    <dbReference type="NCBI Taxonomy" id="151549"/>
    <lineage>
        <taxon>Eukaryota</taxon>
        <taxon>Metazoa</taxon>
        <taxon>Ecdysozoa</taxon>
        <taxon>Arthropoda</taxon>
        <taxon>Hexapoda</taxon>
        <taxon>Insecta</taxon>
        <taxon>Pterygota</taxon>
        <taxon>Neoptera</taxon>
        <taxon>Endopterygota</taxon>
        <taxon>Lepidoptera</taxon>
        <taxon>Glossata</taxon>
        <taxon>Ditrysia</taxon>
        <taxon>Tineoidea</taxon>
        <taxon>Psychidae</taxon>
        <taxon>Oiketicinae</taxon>
        <taxon>Eumeta</taxon>
    </lineage>
</organism>